<organism evidence="2">
    <name type="scientific">Fagus sylvatica</name>
    <name type="common">Beechnut</name>
    <dbReference type="NCBI Taxonomy" id="28930"/>
    <lineage>
        <taxon>Eukaryota</taxon>
        <taxon>Viridiplantae</taxon>
        <taxon>Streptophyta</taxon>
        <taxon>Embryophyta</taxon>
        <taxon>Tracheophyta</taxon>
        <taxon>Spermatophyta</taxon>
        <taxon>Magnoliopsida</taxon>
        <taxon>eudicotyledons</taxon>
        <taxon>Gunneridae</taxon>
        <taxon>Pentapetalae</taxon>
        <taxon>rosids</taxon>
        <taxon>fabids</taxon>
        <taxon>Fagales</taxon>
        <taxon>Fagaceae</taxon>
        <taxon>Fagus</taxon>
    </lineage>
</organism>
<feature type="region of interest" description="Disordered" evidence="1">
    <location>
        <begin position="1"/>
        <end position="25"/>
    </location>
</feature>
<sequence length="89" mass="9364">MALLSVSPIPSLLRSSNGSSLTQPLPLKNTSPCILYSHHSNRATAVDAAASSHHRAGKVSLQASNLSFSLFTDPSDQATRKAPIHSLSI</sequence>
<protein>
    <submittedName>
        <fullName evidence="2">Uncharacterized protein</fullName>
    </submittedName>
</protein>
<dbReference type="EMBL" id="OIVN01001091">
    <property type="protein sequence ID" value="SPC89736.1"/>
    <property type="molecule type" value="Genomic_DNA"/>
</dbReference>
<accession>A0A2N9FFX8</accession>
<feature type="compositionally biased region" description="Polar residues" evidence="1">
    <location>
        <begin position="13"/>
        <end position="25"/>
    </location>
</feature>
<evidence type="ECO:0000256" key="1">
    <source>
        <dbReference type="SAM" id="MobiDB-lite"/>
    </source>
</evidence>
<gene>
    <name evidence="2" type="ORF">FSB_LOCUS17618</name>
</gene>
<reference evidence="2" key="1">
    <citation type="submission" date="2018-02" db="EMBL/GenBank/DDBJ databases">
        <authorList>
            <person name="Cohen D.B."/>
            <person name="Kent A.D."/>
        </authorList>
    </citation>
    <scope>NUCLEOTIDE SEQUENCE</scope>
</reference>
<evidence type="ECO:0000313" key="2">
    <source>
        <dbReference type="EMBL" id="SPC89736.1"/>
    </source>
</evidence>
<dbReference type="AlphaFoldDB" id="A0A2N9FFX8"/>
<proteinExistence type="predicted"/>
<name>A0A2N9FFX8_FAGSY</name>